<dbReference type="Proteomes" id="UP000652761">
    <property type="component" value="Unassembled WGS sequence"/>
</dbReference>
<dbReference type="AlphaFoldDB" id="A0A843X500"/>
<accession>A0A843X500</accession>
<name>A0A843X500_COLES</name>
<reference evidence="1" key="1">
    <citation type="submission" date="2017-07" db="EMBL/GenBank/DDBJ databases">
        <title>Taro Niue Genome Assembly and Annotation.</title>
        <authorList>
            <person name="Atibalentja N."/>
            <person name="Keating K."/>
            <person name="Fields C.J."/>
        </authorList>
    </citation>
    <scope>NUCLEOTIDE SEQUENCE</scope>
    <source>
        <strain evidence="1">Niue_2</strain>
        <tissue evidence="1">Leaf</tissue>
    </source>
</reference>
<organism evidence="1 2">
    <name type="scientific">Colocasia esculenta</name>
    <name type="common">Wild taro</name>
    <name type="synonym">Arum esculentum</name>
    <dbReference type="NCBI Taxonomy" id="4460"/>
    <lineage>
        <taxon>Eukaryota</taxon>
        <taxon>Viridiplantae</taxon>
        <taxon>Streptophyta</taxon>
        <taxon>Embryophyta</taxon>
        <taxon>Tracheophyta</taxon>
        <taxon>Spermatophyta</taxon>
        <taxon>Magnoliopsida</taxon>
        <taxon>Liliopsida</taxon>
        <taxon>Araceae</taxon>
        <taxon>Aroideae</taxon>
        <taxon>Colocasieae</taxon>
        <taxon>Colocasia</taxon>
    </lineage>
</organism>
<keyword evidence="2" id="KW-1185">Reference proteome</keyword>
<dbReference type="EMBL" id="NMUH01004894">
    <property type="protein sequence ID" value="MQM11190.1"/>
    <property type="molecule type" value="Genomic_DNA"/>
</dbReference>
<comment type="caution">
    <text evidence="1">The sequence shown here is derived from an EMBL/GenBank/DDBJ whole genome shotgun (WGS) entry which is preliminary data.</text>
</comment>
<evidence type="ECO:0000313" key="2">
    <source>
        <dbReference type="Proteomes" id="UP000652761"/>
    </source>
</evidence>
<proteinExistence type="predicted"/>
<evidence type="ECO:0000313" key="1">
    <source>
        <dbReference type="EMBL" id="MQM11190.1"/>
    </source>
</evidence>
<gene>
    <name evidence="1" type="ORF">Taro_044091</name>
</gene>
<sequence length="101" mass="11044">MVWYRLRGFIPFAGDELGSKISEMADKRDWGGGGDDPEESTQRIIEIIWESLTDIRMRMDQQAPIPPIVAPPGVEGSIPLAPVPPPPGAEVPFVAPLNHQS</sequence>
<protein>
    <submittedName>
        <fullName evidence="1">Uncharacterized protein</fullName>
    </submittedName>
</protein>